<evidence type="ECO:0000313" key="3">
    <source>
        <dbReference type="Proteomes" id="UP000887567"/>
    </source>
</evidence>
<reference evidence="2" key="1">
    <citation type="submission" date="2022-11" db="UniProtKB">
        <authorList>
            <consortium name="EnsemblMetazoa"/>
        </authorList>
    </citation>
    <scope>IDENTIFICATION</scope>
</reference>
<evidence type="ECO:0000313" key="2">
    <source>
        <dbReference type="EnsemblMetazoa" id="XP_020910656.1"/>
    </source>
</evidence>
<sequence length="201" mass="21693">MMRTSLVVLSLPFLLGIFKSTEGVSGGVGSPSNGQLKTFPNNASRLCVVLQWTSICDSKVTICRTTLKLTTKRKNVKSSITKTSFIPHTAADNRTKYQCVYDASKESSSCCAEIVKGLMAQDAIGTTLSTEDGIEFEAKNCLNYSGNCAVGKPFSFVAPWKNSCLLSKPCGHYSQRCLATKANEYNCVPASQAGKAETVKY</sequence>
<evidence type="ECO:0000256" key="1">
    <source>
        <dbReference type="SAM" id="SignalP"/>
    </source>
</evidence>
<keyword evidence="1" id="KW-0732">Signal</keyword>
<dbReference type="Proteomes" id="UP000887567">
    <property type="component" value="Unplaced"/>
</dbReference>
<feature type="chain" id="PRO_5038100270" evidence="1">
    <location>
        <begin position="24"/>
        <end position="201"/>
    </location>
</feature>
<name>A0A913XVX9_EXADI</name>
<keyword evidence="3" id="KW-1185">Reference proteome</keyword>
<organism evidence="2 3">
    <name type="scientific">Exaiptasia diaphana</name>
    <name type="common">Tropical sea anemone</name>
    <name type="synonym">Aiptasia pulchella</name>
    <dbReference type="NCBI Taxonomy" id="2652724"/>
    <lineage>
        <taxon>Eukaryota</taxon>
        <taxon>Metazoa</taxon>
        <taxon>Cnidaria</taxon>
        <taxon>Anthozoa</taxon>
        <taxon>Hexacorallia</taxon>
        <taxon>Actiniaria</taxon>
        <taxon>Aiptasiidae</taxon>
        <taxon>Exaiptasia</taxon>
    </lineage>
</organism>
<feature type="signal peptide" evidence="1">
    <location>
        <begin position="1"/>
        <end position="23"/>
    </location>
</feature>
<proteinExistence type="predicted"/>
<dbReference type="EnsemblMetazoa" id="XM_021054997.2">
    <property type="protein sequence ID" value="XP_020910656.1"/>
    <property type="gene ID" value="LOC110248466"/>
</dbReference>
<protein>
    <submittedName>
        <fullName evidence="2">Uncharacterized protein</fullName>
    </submittedName>
</protein>
<dbReference type="KEGG" id="epa:110248466"/>
<dbReference type="RefSeq" id="XP_020910656.1">
    <property type="nucleotide sequence ID" value="XM_021054997.2"/>
</dbReference>
<dbReference type="AlphaFoldDB" id="A0A913XVX9"/>
<dbReference type="GeneID" id="110248466"/>
<accession>A0A913XVX9</accession>